<dbReference type="OrthoDB" id="62952at2759"/>
<protein>
    <submittedName>
        <fullName evidence="1">Uncharacterized protein</fullName>
    </submittedName>
</protein>
<sequence length="234" mass="26219">MGSERKRIHTSTTPSHSVQSAHSVAVDFLNLPEVARNKVYSNVLLIPHPLYIFQDNGSKLESFAPDKPTRWLAILYTNRQISHEASAALYAVNCFHLVDITQQQFVLLHDFLNCIGSAHAAVLSHLCINFPVVEGVDGQRGKAKIRDDSLESLKLLRERCTGLSTLETLVHNKNCSLFKEDDDFIRGVLPEIDAQFRTIPSLKKIMVRIEVFDGVPSTSARDLMQELGWVVLLA</sequence>
<dbReference type="InterPro" id="IPR038883">
    <property type="entry name" value="AN11006-like"/>
</dbReference>
<name>A0A9P4NE88_9PEZI</name>
<dbReference type="EMBL" id="MU007155">
    <property type="protein sequence ID" value="KAF2416554.1"/>
    <property type="molecule type" value="Genomic_DNA"/>
</dbReference>
<keyword evidence="2" id="KW-1185">Reference proteome</keyword>
<evidence type="ECO:0000313" key="1">
    <source>
        <dbReference type="EMBL" id="KAF2416554.1"/>
    </source>
</evidence>
<proteinExistence type="predicted"/>
<dbReference type="PANTHER" id="PTHR42085:SF2">
    <property type="entry name" value="F-BOX DOMAIN-CONTAINING PROTEIN"/>
    <property type="match status" value="1"/>
</dbReference>
<organism evidence="1 2">
    <name type="scientific">Tothia fuscella</name>
    <dbReference type="NCBI Taxonomy" id="1048955"/>
    <lineage>
        <taxon>Eukaryota</taxon>
        <taxon>Fungi</taxon>
        <taxon>Dikarya</taxon>
        <taxon>Ascomycota</taxon>
        <taxon>Pezizomycotina</taxon>
        <taxon>Dothideomycetes</taxon>
        <taxon>Pleosporomycetidae</taxon>
        <taxon>Venturiales</taxon>
        <taxon>Cylindrosympodiaceae</taxon>
        <taxon>Tothia</taxon>
    </lineage>
</organism>
<reference evidence="1" key="1">
    <citation type="journal article" date="2020" name="Stud. Mycol.">
        <title>101 Dothideomycetes genomes: a test case for predicting lifestyles and emergence of pathogens.</title>
        <authorList>
            <person name="Haridas S."/>
            <person name="Albert R."/>
            <person name="Binder M."/>
            <person name="Bloem J."/>
            <person name="Labutti K."/>
            <person name="Salamov A."/>
            <person name="Andreopoulos B."/>
            <person name="Baker S."/>
            <person name="Barry K."/>
            <person name="Bills G."/>
            <person name="Bluhm B."/>
            <person name="Cannon C."/>
            <person name="Castanera R."/>
            <person name="Culley D."/>
            <person name="Daum C."/>
            <person name="Ezra D."/>
            <person name="Gonzalez J."/>
            <person name="Henrissat B."/>
            <person name="Kuo A."/>
            <person name="Liang C."/>
            <person name="Lipzen A."/>
            <person name="Lutzoni F."/>
            <person name="Magnuson J."/>
            <person name="Mondo S."/>
            <person name="Nolan M."/>
            <person name="Ohm R."/>
            <person name="Pangilinan J."/>
            <person name="Park H.-J."/>
            <person name="Ramirez L."/>
            <person name="Alfaro M."/>
            <person name="Sun H."/>
            <person name="Tritt A."/>
            <person name="Yoshinaga Y."/>
            <person name="Zwiers L.-H."/>
            <person name="Turgeon B."/>
            <person name="Goodwin S."/>
            <person name="Spatafora J."/>
            <person name="Crous P."/>
            <person name="Grigoriev I."/>
        </authorList>
    </citation>
    <scope>NUCLEOTIDE SEQUENCE</scope>
    <source>
        <strain evidence="1">CBS 130266</strain>
    </source>
</reference>
<dbReference type="PANTHER" id="PTHR42085">
    <property type="entry name" value="F-BOX DOMAIN-CONTAINING PROTEIN"/>
    <property type="match status" value="1"/>
</dbReference>
<gene>
    <name evidence="1" type="ORF">EJ08DRAFT_99122</name>
</gene>
<dbReference type="AlphaFoldDB" id="A0A9P4NE88"/>
<accession>A0A9P4NE88</accession>
<evidence type="ECO:0000313" key="2">
    <source>
        <dbReference type="Proteomes" id="UP000800235"/>
    </source>
</evidence>
<dbReference type="Proteomes" id="UP000800235">
    <property type="component" value="Unassembled WGS sequence"/>
</dbReference>
<comment type="caution">
    <text evidence="1">The sequence shown here is derived from an EMBL/GenBank/DDBJ whole genome shotgun (WGS) entry which is preliminary data.</text>
</comment>